<proteinExistence type="predicted"/>
<feature type="region of interest" description="Disordered" evidence="1">
    <location>
        <begin position="168"/>
        <end position="228"/>
    </location>
</feature>
<protein>
    <submittedName>
        <fullName evidence="2">Uncharacterized protein</fullName>
    </submittedName>
</protein>
<feature type="compositionally biased region" description="Low complexity" evidence="1">
    <location>
        <begin position="173"/>
        <end position="183"/>
    </location>
</feature>
<reference evidence="2" key="1">
    <citation type="journal article" date="2022" name="Int. J. Mol. Sci.">
        <title>Draft Genome of Tanacetum Coccineum: Genomic Comparison of Closely Related Tanacetum-Family Plants.</title>
        <authorList>
            <person name="Yamashiro T."/>
            <person name="Shiraishi A."/>
            <person name="Nakayama K."/>
            <person name="Satake H."/>
        </authorList>
    </citation>
    <scope>NUCLEOTIDE SEQUENCE</scope>
</reference>
<comment type="caution">
    <text evidence="2">The sequence shown here is derived from an EMBL/GenBank/DDBJ whole genome shotgun (WGS) entry which is preliminary data.</text>
</comment>
<evidence type="ECO:0000256" key="1">
    <source>
        <dbReference type="SAM" id="MobiDB-lite"/>
    </source>
</evidence>
<feature type="compositionally biased region" description="Basic and acidic residues" evidence="1">
    <location>
        <begin position="375"/>
        <end position="406"/>
    </location>
</feature>
<keyword evidence="3" id="KW-1185">Reference proteome</keyword>
<evidence type="ECO:0000313" key="2">
    <source>
        <dbReference type="EMBL" id="GJT98618.1"/>
    </source>
</evidence>
<name>A0ABQ5IH68_9ASTR</name>
<evidence type="ECO:0000313" key="3">
    <source>
        <dbReference type="Proteomes" id="UP001151760"/>
    </source>
</evidence>
<dbReference type="Proteomes" id="UP001151760">
    <property type="component" value="Unassembled WGS sequence"/>
</dbReference>
<dbReference type="EMBL" id="BQNB010020693">
    <property type="protein sequence ID" value="GJT98618.1"/>
    <property type="molecule type" value="Genomic_DNA"/>
</dbReference>
<reference evidence="2" key="2">
    <citation type="submission" date="2022-01" db="EMBL/GenBank/DDBJ databases">
        <authorList>
            <person name="Yamashiro T."/>
            <person name="Shiraishi A."/>
            <person name="Satake H."/>
            <person name="Nakayama K."/>
        </authorList>
    </citation>
    <scope>NUCLEOTIDE SEQUENCE</scope>
</reference>
<feature type="region of interest" description="Disordered" evidence="1">
    <location>
        <begin position="30"/>
        <end position="64"/>
    </location>
</feature>
<organism evidence="2 3">
    <name type="scientific">Tanacetum coccineum</name>
    <dbReference type="NCBI Taxonomy" id="301880"/>
    <lineage>
        <taxon>Eukaryota</taxon>
        <taxon>Viridiplantae</taxon>
        <taxon>Streptophyta</taxon>
        <taxon>Embryophyta</taxon>
        <taxon>Tracheophyta</taxon>
        <taxon>Spermatophyta</taxon>
        <taxon>Magnoliopsida</taxon>
        <taxon>eudicotyledons</taxon>
        <taxon>Gunneridae</taxon>
        <taxon>Pentapetalae</taxon>
        <taxon>asterids</taxon>
        <taxon>campanulids</taxon>
        <taxon>Asterales</taxon>
        <taxon>Asteraceae</taxon>
        <taxon>Asteroideae</taxon>
        <taxon>Anthemideae</taxon>
        <taxon>Anthemidinae</taxon>
        <taxon>Tanacetum</taxon>
    </lineage>
</organism>
<sequence>MSIPDSMMNDAIKSSTHYMTYLALSTNTKVPKATKGKGKDPDEAVKLAQSISKTEAEEEERRLHETHARLVTKKVVDIAESDETEDDEIQSLIRRATGVVIDKEIPKESTKEALDHYQKLKGIETLSAAAQLMPDLKTTTKASRLDYRIQQQSQGSSEGAGIIPEVLDEPKDISGSSSSSISGLDNETKDISSDEEVKADEHKADEGKDIEEQAGDEQKVDEQARGDQAKVQVPDLVIQSMVDVPVHQEDPAVQRTPLVDTLEQRLSELEKKVEVLSKVDHADVIEESIQANVFNEVKNQLPKLLRKAVSDFVKPRMERTVRELKNMLYYKMQQSGSFLEHHKYLDLYNARIGSIGLDEAIKGEIDPAKVLKKRCCDDKDEDPPAKSDKEKKRGKQKDFEPSKDDQAGSSKKGNTPSKSSNIDKSVNAEETIEEPVQEVAMDVEEPVDDEQDARLETPNPEWHKVPNGNDAPEQTWFHELVNADKNPLTFDNRMGSTVDFIKFAMHRLKKDKITKADLEGPAYNLLKGTCRNNIELECNLEQCYIALSDKLDWTNPEGDICPFNLSKPLPFQYYQGQLVIHVNFFFNNDLKYLKTGNKDRKYALSLTKSKAARYDLVGIEEMILRLWSSVKEVYDKNVELGIHH</sequence>
<feature type="region of interest" description="Disordered" evidence="1">
    <location>
        <begin position="375"/>
        <end position="429"/>
    </location>
</feature>
<accession>A0ABQ5IH68</accession>
<feature type="compositionally biased region" description="Polar residues" evidence="1">
    <location>
        <begin position="407"/>
        <end position="424"/>
    </location>
</feature>
<feature type="compositionally biased region" description="Basic and acidic residues" evidence="1">
    <location>
        <begin position="186"/>
        <end position="228"/>
    </location>
</feature>
<gene>
    <name evidence="2" type="ORF">Tco_1094136</name>
</gene>